<evidence type="ECO:0000313" key="7">
    <source>
        <dbReference type="Proteomes" id="UP000622648"/>
    </source>
</evidence>
<dbReference type="Proteomes" id="UP000622648">
    <property type="component" value="Unassembled WGS sequence"/>
</dbReference>
<dbReference type="EMBL" id="SLWO01000006">
    <property type="protein sequence ID" value="TCO22565.1"/>
    <property type="molecule type" value="Genomic_DNA"/>
</dbReference>
<dbReference type="Proteomes" id="UP000295684">
    <property type="component" value="Unassembled WGS sequence"/>
</dbReference>
<dbReference type="RefSeq" id="WP_132534512.1">
    <property type="nucleotide sequence ID" value="NZ_BMJO01000006.1"/>
</dbReference>
<dbReference type="Gene3D" id="3.40.50.2300">
    <property type="match status" value="1"/>
</dbReference>
<dbReference type="InterPro" id="IPR001789">
    <property type="entry name" value="Sig_transdc_resp-reg_receiver"/>
</dbReference>
<feature type="modified residue" description="4-aspartylphosphate" evidence="2">
    <location>
        <position position="55"/>
    </location>
</feature>
<dbReference type="InterPro" id="IPR011006">
    <property type="entry name" value="CheY-like_superfamily"/>
</dbReference>
<dbReference type="Pfam" id="PF00072">
    <property type="entry name" value="Response_reg"/>
    <property type="match status" value="1"/>
</dbReference>
<sequence>MNDNKTILICDDDEGILDMLEMVFEDSPYTVIAEQNSLNVKGIVEKQSPDLVVLDLWMPVLSGDQVLKMIRKNPKTETLPVIIISASREGKKIATNAGATAYISKPFDFEELMTMVNHLMS</sequence>
<protein>
    <submittedName>
        <fullName evidence="5">Two-component system alkaline phosphatase synthesis response regulator PhoP</fullName>
    </submittedName>
</protein>
<evidence type="ECO:0000256" key="1">
    <source>
        <dbReference type="ARBA" id="ARBA00022553"/>
    </source>
</evidence>
<comment type="caution">
    <text evidence="5">The sequence shown here is derived from an EMBL/GenBank/DDBJ whole genome shotgun (WGS) entry which is preliminary data.</text>
</comment>
<keyword evidence="1 2" id="KW-0597">Phosphoprotein</keyword>
<keyword evidence="7" id="KW-1185">Reference proteome</keyword>
<dbReference type="InterPro" id="IPR050595">
    <property type="entry name" value="Bact_response_regulator"/>
</dbReference>
<reference evidence="4" key="4">
    <citation type="submission" date="2024-05" db="EMBL/GenBank/DDBJ databases">
        <authorList>
            <person name="Sun Q."/>
            <person name="Zhou Y."/>
        </authorList>
    </citation>
    <scope>NUCLEOTIDE SEQUENCE</scope>
    <source>
        <strain evidence="4">CGMCC 1.15644</strain>
    </source>
</reference>
<organism evidence="5 6">
    <name type="scientific">Pedobacter psychrotolerans</name>
    <dbReference type="NCBI Taxonomy" id="1843235"/>
    <lineage>
        <taxon>Bacteria</taxon>
        <taxon>Pseudomonadati</taxon>
        <taxon>Bacteroidota</taxon>
        <taxon>Sphingobacteriia</taxon>
        <taxon>Sphingobacteriales</taxon>
        <taxon>Sphingobacteriaceae</taxon>
        <taxon>Pedobacter</taxon>
    </lineage>
</organism>
<dbReference type="GO" id="GO:0000160">
    <property type="term" value="P:phosphorelay signal transduction system"/>
    <property type="evidence" value="ECO:0007669"/>
    <property type="project" value="InterPro"/>
</dbReference>
<feature type="domain" description="Response regulatory" evidence="3">
    <location>
        <begin position="6"/>
        <end position="120"/>
    </location>
</feature>
<evidence type="ECO:0000259" key="3">
    <source>
        <dbReference type="PROSITE" id="PS50110"/>
    </source>
</evidence>
<dbReference type="SMART" id="SM00448">
    <property type="entry name" value="REC"/>
    <property type="match status" value="1"/>
</dbReference>
<reference evidence="7" key="2">
    <citation type="journal article" date="2019" name="Int. J. Syst. Evol. Microbiol.">
        <title>The Global Catalogue of Microorganisms (GCM) 10K type strain sequencing project: providing services to taxonomists for standard genome sequencing and annotation.</title>
        <authorList>
            <consortium name="The Broad Institute Genomics Platform"/>
            <consortium name="The Broad Institute Genome Sequencing Center for Infectious Disease"/>
            <person name="Wu L."/>
            <person name="Ma J."/>
        </authorList>
    </citation>
    <scope>NUCLEOTIDE SEQUENCE [LARGE SCALE GENOMIC DNA]</scope>
    <source>
        <strain evidence="7">CGMCC 1.15644</strain>
    </source>
</reference>
<dbReference type="EMBL" id="BMJO01000006">
    <property type="protein sequence ID" value="GGE65543.1"/>
    <property type="molecule type" value="Genomic_DNA"/>
</dbReference>
<evidence type="ECO:0000313" key="6">
    <source>
        <dbReference type="Proteomes" id="UP000295684"/>
    </source>
</evidence>
<dbReference type="PANTHER" id="PTHR44591">
    <property type="entry name" value="STRESS RESPONSE REGULATOR PROTEIN 1"/>
    <property type="match status" value="1"/>
</dbReference>
<evidence type="ECO:0000313" key="5">
    <source>
        <dbReference type="EMBL" id="TCO22565.1"/>
    </source>
</evidence>
<evidence type="ECO:0000313" key="4">
    <source>
        <dbReference type="EMBL" id="GGE65543.1"/>
    </source>
</evidence>
<dbReference type="PANTHER" id="PTHR44591:SF3">
    <property type="entry name" value="RESPONSE REGULATORY DOMAIN-CONTAINING PROTEIN"/>
    <property type="match status" value="1"/>
</dbReference>
<gene>
    <name evidence="5" type="ORF">EV200_106207</name>
    <name evidence="4" type="ORF">GCM10011413_35000</name>
</gene>
<dbReference type="OrthoDB" id="9789181at2"/>
<accession>A0A4R2H7U9</accession>
<evidence type="ECO:0000256" key="2">
    <source>
        <dbReference type="PROSITE-ProRule" id="PRU00169"/>
    </source>
</evidence>
<name>A0A4R2H7U9_9SPHI</name>
<proteinExistence type="predicted"/>
<reference evidence="4" key="1">
    <citation type="journal article" date="2014" name="Int. J. Syst. Evol. Microbiol.">
        <title>Complete genome of a new Firmicutes species belonging to the dominant human colonic microbiota ('Ruminococcus bicirculans') reveals two chromosomes and a selective capacity to utilize plant glucans.</title>
        <authorList>
            <consortium name="NISC Comparative Sequencing Program"/>
            <person name="Wegmann U."/>
            <person name="Louis P."/>
            <person name="Goesmann A."/>
            <person name="Henrissat B."/>
            <person name="Duncan S.H."/>
            <person name="Flint H.J."/>
        </authorList>
    </citation>
    <scope>NUCLEOTIDE SEQUENCE</scope>
    <source>
        <strain evidence="4">CGMCC 1.15644</strain>
    </source>
</reference>
<dbReference type="AlphaFoldDB" id="A0A4R2H7U9"/>
<dbReference type="SUPFAM" id="SSF52172">
    <property type="entry name" value="CheY-like"/>
    <property type="match status" value="1"/>
</dbReference>
<reference evidence="5 6" key="3">
    <citation type="submission" date="2019-03" db="EMBL/GenBank/DDBJ databases">
        <title>Genomic Encyclopedia of Type Strains, Phase IV (KMG-IV): sequencing the most valuable type-strain genomes for metagenomic binning, comparative biology and taxonomic classification.</title>
        <authorList>
            <person name="Goeker M."/>
        </authorList>
    </citation>
    <scope>NUCLEOTIDE SEQUENCE [LARGE SCALE GENOMIC DNA]</scope>
    <source>
        <strain evidence="5 6">DSM 103236</strain>
    </source>
</reference>
<dbReference type="PROSITE" id="PS50110">
    <property type="entry name" value="RESPONSE_REGULATORY"/>
    <property type="match status" value="1"/>
</dbReference>